<dbReference type="EMBL" id="MH687380">
    <property type="protein sequence ID" value="AXV45381.1"/>
    <property type="molecule type" value="Genomic_DNA"/>
</dbReference>
<reference evidence="1" key="1">
    <citation type="submission" date="2018-07" db="EMBL/GenBank/DDBJ databases">
        <title>Functional screening for triclosan resistance in a wastewater metagenome and isolates of Escherichia coli and Enterococcus spp. from a large Canadian healthcare region.</title>
        <authorList>
            <person name="Cameron A."/>
            <person name="Barbieri R."/>
            <person name="Read R.R."/>
            <person name="Church D.L."/>
            <person name="Adator E.H."/>
            <person name="McAllister T.A."/>
        </authorList>
    </citation>
    <scope>NUCLEOTIDE SEQUENCE</scope>
</reference>
<accession>A0A385FUZ0</accession>
<dbReference type="AlphaFoldDB" id="A0A385FUZ0"/>
<sequence>MASLPRGLVPLEAGLLGLEALLGALRLLGLGTDFADVILGNLVVLHQGDLARADPGAGPALYTVKQVELLGLVILLDPAVPVELLGQQVGGAGVGTGAATDAGLFGARGRQLGAGGGEQAVGGLDHGHHGMGQGEAHHGAPHDDPLIRLRLQLEALQQPAYRRAEPHPGIARLLEGIPCEGDDTRDERLAVYDGAFDGKDGGDVEHHDAHVDRPAPLGYLASGEQLYGLLGAAGGVLGRHRLDQHIRVCGMAGQGVDGRRLVVFHSDQGEFRLEQVLEHPYAVHDLVGILLHQAIICGDVGFALQAVDDQDLGELAAAIELAVSREDGAAEPRDPRLLDALEQFAPLQIPVVGLGVARPPGIFPVRGQDDAEIVKAGGVRHRVLFDGGDSARGGGVHRHYAPLVVTGQGLALLDPVAHPYQQFAGRARVLAHRYDELGGQTRVHDGGQAGLVLVLGRMNATVKIPEGAGFDAF</sequence>
<proteinExistence type="predicted"/>
<gene>
    <name evidence="1" type="ORF">TRI23_00002</name>
</gene>
<organism evidence="1">
    <name type="scientific">uncultured organism</name>
    <dbReference type="NCBI Taxonomy" id="155900"/>
    <lineage>
        <taxon>unclassified sequences</taxon>
        <taxon>environmental samples</taxon>
    </lineage>
</organism>
<evidence type="ECO:0000313" key="1">
    <source>
        <dbReference type="EMBL" id="AXV45381.1"/>
    </source>
</evidence>
<name>A0A385FUZ0_9ZZZZ</name>
<protein>
    <submittedName>
        <fullName evidence="1">Uncharacterized protein</fullName>
    </submittedName>
</protein>